<gene>
    <name evidence="2" type="ORF">CRM22_006238</name>
</gene>
<feature type="signal peptide" evidence="1">
    <location>
        <begin position="1"/>
        <end position="18"/>
    </location>
</feature>
<dbReference type="EMBL" id="SJOL01006641">
    <property type="protein sequence ID" value="TGZ64701.1"/>
    <property type="molecule type" value="Genomic_DNA"/>
</dbReference>
<evidence type="ECO:0000313" key="2">
    <source>
        <dbReference type="EMBL" id="TGZ64701.1"/>
    </source>
</evidence>
<organism evidence="2 3">
    <name type="scientific">Opisthorchis felineus</name>
    <dbReference type="NCBI Taxonomy" id="147828"/>
    <lineage>
        <taxon>Eukaryota</taxon>
        <taxon>Metazoa</taxon>
        <taxon>Spiralia</taxon>
        <taxon>Lophotrochozoa</taxon>
        <taxon>Platyhelminthes</taxon>
        <taxon>Trematoda</taxon>
        <taxon>Digenea</taxon>
        <taxon>Opisthorchiida</taxon>
        <taxon>Opisthorchiata</taxon>
        <taxon>Opisthorchiidae</taxon>
        <taxon>Opisthorchis</taxon>
    </lineage>
</organism>
<comment type="caution">
    <text evidence="2">The sequence shown here is derived from an EMBL/GenBank/DDBJ whole genome shotgun (WGS) entry which is preliminary data.</text>
</comment>
<dbReference type="Proteomes" id="UP000308267">
    <property type="component" value="Unassembled WGS sequence"/>
</dbReference>
<keyword evidence="1" id="KW-0732">Signal</keyword>
<accession>A0A4S2LM12</accession>
<protein>
    <recommendedName>
        <fullName evidence="4">Secreted protein</fullName>
    </recommendedName>
</protein>
<feature type="chain" id="PRO_5020467909" description="Secreted protein" evidence="1">
    <location>
        <begin position="19"/>
        <end position="75"/>
    </location>
</feature>
<keyword evidence="3" id="KW-1185">Reference proteome</keyword>
<evidence type="ECO:0000256" key="1">
    <source>
        <dbReference type="SAM" id="SignalP"/>
    </source>
</evidence>
<evidence type="ECO:0000313" key="3">
    <source>
        <dbReference type="Proteomes" id="UP000308267"/>
    </source>
</evidence>
<sequence length="75" mass="8040">MASCLPLALRGSTLLLRAVMLFCSLKIPKIGVLVTTGYRTRMDSTTLLGSWHPVASSTTQHGKLLDSLCSISCDT</sequence>
<reference evidence="2 3" key="1">
    <citation type="journal article" date="2019" name="BMC Genomics">
        <title>New insights from Opisthorchis felineus genome: update on genomics of the epidemiologically important liver flukes.</title>
        <authorList>
            <person name="Ershov N.I."/>
            <person name="Mordvinov V.A."/>
            <person name="Prokhortchouk E.B."/>
            <person name="Pakharukova M.Y."/>
            <person name="Gunbin K.V."/>
            <person name="Ustyantsev K."/>
            <person name="Genaev M.A."/>
            <person name="Blinov A.G."/>
            <person name="Mazur A."/>
            <person name="Boulygina E."/>
            <person name="Tsygankova S."/>
            <person name="Khrameeva E."/>
            <person name="Chekanov N."/>
            <person name="Fan G."/>
            <person name="Xiao A."/>
            <person name="Zhang H."/>
            <person name="Xu X."/>
            <person name="Yang H."/>
            <person name="Solovyev V."/>
            <person name="Lee S.M."/>
            <person name="Liu X."/>
            <person name="Afonnikov D.A."/>
            <person name="Skryabin K.G."/>
        </authorList>
    </citation>
    <scope>NUCLEOTIDE SEQUENCE [LARGE SCALE GENOMIC DNA]</scope>
    <source>
        <strain evidence="2">AK-0245</strain>
        <tissue evidence="2">Whole organism</tissue>
    </source>
</reference>
<evidence type="ECO:0008006" key="4">
    <source>
        <dbReference type="Google" id="ProtNLM"/>
    </source>
</evidence>
<name>A0A4S2LM12_OPIFE</name>
<proteinExistence type="predicted"/>
<feature type="non-terminal residue" evidence="2">
    <location>
        <position position="75"/>
    </location>
</feature>
<dbReference type="AlphaFoldDB" id="A0A4S2LM12"/>